<evidence type="ECO:0000256" key="16">
    <source>
        <dbReference type="ARBA" id="ARBA00023316"/>
    </source>
</evidence>
<dbReference type="UniPathway" id="UPA00695"/>
<evidence type="ECO:0000256" key="11">
    <source>
        <dbReference type="ARBA" id="ARBA00022833"/>
    </source>
</evidence>
<dbReference type="GO" id="GO:0071555">
    <property type="term" value="P:cell wall organization"/>
    <property type="evidence" value="ECO:0007669"/>
    <property type="project" value="UniProtKB-KW"/>
</dbReference>
<keyword evidence="15" id="KW-0464">Manganese</keyword>
<feature type="binding site" evidence="19">
    <location>
        <position position="403"/>
    </location>
    <ligand>
        <name>UDP-alpha-D-glucose</name>
        <dbReference type="ChEBI" id="CHEBI:58885"/>
    </ligand>
</feature>
<feature type="transmembrane region" description="Helical" evidence="22">
    <location>
        <begin position="279"/>
        <end position="297"/>
    </location>
</feature>
<evidence type="ECO:0000256" key="5">
    <source>
        <dbReference type="ARBA" id="ARBA00022475"/>
    </source>
</evidence>
<dbReference type="GO" id="GO:0008270">
    <property type="term" value="F:zinc ion binding"/>
    <property type="evidence" value="ECO:0007669"/>
    <property type="project" value="UniProtKB-KW"/>
</dbReference>
<feature type="binding site" evidence="19">
    <location>
        <position position="374"/>
    </location>
    <ligand>
        <name>UDP-alpha-D-glucose</name>
        <dbReference type="ChEBI" id="CHEBI:58885"/>
    </ligand>
</feature>
<dbReference type="GO" id="GO:0030244">
    <property type="term" value="P:cellulose biosynthetic process"/>
    <property type="evidence" value="ECO:0007669"/>
    <property type="project" value="UniProtKB-KW"/>
</dbReference>
<feature type="region of interest" description="Disordered" evidence="23">
    <location>
        <begin position="238"/>
        <end position="274"/>
    </location>
</feature>
<dbReference type="InterPro" id="IPR013083">
    <property type="entry name" value="Znf_RING/FYVE/PHD"/>
</dbReference>
<keyword evidence="11 22" id="KW-0862">Zinc</keyword>
<dbReference type="PROSITE" id="PS50089">
    <property type="entry name" value="ZF_RING_2"/>
    <property type="match status" value="1"/>
</dbReference>
<keyword evidence="16 22" id="KW-0961">Cell wall biogenesis/degradation</keyword>
<evidence type="ECO:0000259" key="24">
    <source>
        <dbReference type="PROSITE" id="PS50089"/>
    </source>
</evidence>
<dbReference type="InterPro" id="IPR029044">
    <property type="entry name" value="Nucleotide-diphossugar_trans"/>
</dbReference>
<dbReference type="SUPFAM" id="SSF57850">
    <property type="entry name" value="RING/U-box"/>
    <property type="match status" value="1"/>
</dbReference>
<evidence type="ECO:0000313" key="25">
    <source>
        <dbReference type="EMBL" id="KAF6159758.1"/>
    </source>
</evidence>
<dbReference type="InterPro" id="IPR001841">
    <property type="entry name" value="Znf_RING"/>
</dbReference>
<reference evidence="25 26" key="1">
    <citation type="journal article" date="2020" name="IScience">
        <title>Genome Sequencing of the Endangered Kingdonia uniflora (Circaeasteraceae, Ranunculales) Reveals Potential Mechanisms of Evolutionary Specialization.</title>
        <authorList>
            <person name="Sun Y."/>
            <person name="Deng T."/>
            <person name="Zhang A."/>
            <person name="Moore M.J."/>
            <person name="Landis J.B."/>
            <person name="Lin N."/>
            <person name="Zhang H."/>
            <person name="Zhang X."/>
            <person name="Huang J."/>
            <person name="Zhang X."/>
            <person name="Sun H."/>
            <person name="Wang H."/>
        </authorList>
    </citation>
    <scope>NUCLEOTIDE SEQUENCE [LARGE SCALE GENOMIC DNA]</scope>
    <source>
        <strain evidence="25">TB1705</strain>
        <tissue evidence="25">Leaf</tissue>
    </source>
</reference>
<keyword evidence="9 22" id="KW-0479">Metal-binding</keyword>
<feature type="binding site" evidence="19">
    <location>
        <position position="373"/>
    </location>
    <ligand>
        <name>UDP-alpha-D-glucose</name>
        <dbReference type="ChEBI" id="CHEBI:58885"/>
    </ligand>
</feature>
<dbReference type="SUPFAM" id="SSF53448">
    <property type="entry name" value="Nucleotide-diphospho-sugar transferases"/>
    <property type="match status" value="1"/>
</dbReference>
<keyword evidence="10 21" id="KW-0863">Zinc-finger</keyword>
<dbReference type="GO" id="GO:0005886">
    <property type="term" value="C:plasma membrane"/>
    <property type="evidence" value="ECO:0007669"/>
    <property type="project" value="UniProtKB-SubCell"/>
</dbReference>
<evidence type="ECO:0000256" key="10">
    <source>
        <dbReference type="ARBA" id="ARBA00022771"/>
    </source>
</evidence>
<feature type="transmembrane region" description="Helical" evidence="22">
    <location>
        <begin position="943"/>
        <end position="963"/>
    </location>
</feature>
<evidence type="ECO:0000256" key="2">
    <source>
        <dbReference type="ARBA" id="ARBA00004651"/>
    </source>
</evidence>
<comment type="cofactor">
    <cofactor evidence="22">
        <name>Zn(2+)</name>
        <dbReference type="ChEBI" id="CHEBI:29105"/>
    </cofactor>
    <text evidence="22">Binds 2 Zn(2+) ions per subunit.</text>
</comment>
<feature type="transmembrane region" description="Helical" evidence="22">
    <location>
        <begin position="1055"/>
        <end position="1075"/>
    </location>
</feature>
<evidence type="ECO:0000256" key="6">
    <source>
        <dbReference type="ARBA" id="ARBA00022676"/>
    </source>
</evidence>
<feature type="active site" evidence="18">
    <location>
        <position position="403"/>
    </location>
</feature>
<feature type="transmembrane region" description="Helical" evidence="22">
    <location>
        <begin position="905"/>
        <end position="923"/>
    </location>
</feature>
<keyword evidence="5 22" id="KW-1003">Cell membrane</keyword>
<comment type="catalytic activity">
    <reaction evidence="17 22">
        <text>[(1-&gt;4)-beta-D-glucosyl](n) + UDP-alpha-D-glucose = [(1-&gt;4)-beta-D-glucosyl](n+1) + UDP + H(+)</text>
        <dbReference type="Rhea" id="RHEA:19929"/>
        <dbReference type="Rhea" id="RHEA-COMP:10033"/>
        <dbReference type="Rhea" id="RHEA-COMP:10034"/>
        <dbReference type="ChEBI" id="CHEBI:15378"/>
        <dbReference type="ChEBI" id="CHEBI:18246"/>
        <dbReference type="ChEBI" id="CHEBI:58223"/>
        <dbReference type="ChEBI" id="CHEBI:58885"/>
        <dbReference type="EC" id="2.4.1.12"/>
    </reaction>
</comment>
<keyword evidence="8 22" id="KW-0812">Transmembrane</keyword>
<dbReference type="Gene3D" id="3.90.550.10">
    <property type="entry name" value="Spore Coat Polysaccharide Biosynthesis Protein SpsA, Chain A"/>
    <property type="match status" value="1"/>
</dbReference>
<name>A0A7J7MYJ7_9MAGN</name>
<proteinExistence type="inferred from homology"/>
<evidence type="ECO:0000256" key="18">
    <source>
        <dbReference type="PIRSR" id="PIRSR605150-1"/>
    </source>
</evidence>
<keyword evidence="6 22" id="KW-0328">Glycosyltransferase</keyword>
<dbReference type="InterPro" id="IPR027934">
    <property type="entry name" value="CES_Znf_RING"/>
</dbReference>
<keyword evidence="26" id="KW-1185">Reference proteome</keyword>
<dbReference type="CDD" id="cd16617">
    <property type="entry name" value="mRING-HC-C4C4_CesA"/>
    <property type="match status" value="1"/>
</dbReference>
<feature type="transmembrane region" description="Helical" evidence="22">
    <location>
        <begin position="992"/>
        <end position="1015"/>
    </location>
</feature>
<dbReference type="Proteomes" id="UP000541444">
    <property type="component" value="Unassembled WGS sequence"/>
</dbReference>
<comment type="pathway">
    <text evidence="3 22">Glycan metabolism; plant cellulose biosynthesis.</text>
</comment>
<evidence type="ECO:0000256" key="13">
    <source>
        <dbReference type="ARBA" id="ARBA00022989"/>
    </source>
</evidence>
<dbReference type="GO" id="GO:0016760">
    <property type="term" value="F:cellulose synthase (UDP-forming) activity"/>
    <property type="evidence" value="ECO:0007669"/>
    <property type="project" value="UniProtKB-EC"/>
</dbReference>
<feature type="binding site" evidence="19">
    <location>
        <position position="544"/>
    </location>
    <ligand>
        <name>UDP-alpha-D-glucose</name>
        <dbReference type="ChEBI" id="CHEBI:58885"/>
    </ligand>
</feature>
<comment type="subcellular location">
    <subcellularLocation>
        <location evidence="2 22">Cell membrane</location>
        <topology evidence="2 22">Multi-pass membrane protein</topology>
    </subcellularLocation>
</comment>
<feature type="transmembrane region" description="Helical" evidence="22">
    <location>
        <begin position="309"/>
        <end position="328"/>
    </location>
</feature>
<keyword evidence="7 22" id="KW-0808">Transferase</keyword>
<comment type="similarity">
    <text evidence="4 22">Belongs to the glycosyltransferase 2 family. Plant cellulose synthase subfamily.</text>
</comment>
<dbReference type="EMBL" id="JACGCM010001188">
    <property type="protein sequence ID" value="KAF6159758.1"/>
    <property type="molecule type" value="Genomic_DNA"/>
</dbReference>
<evidence type="ECO:0000256" key="21">
    <source>
        <dbReference type="PROSITE-ProRule" id="PRU00175"/>
    </source>
</evidence>
<dbReference type="InterPro" id="IPR005150">
    <property type="entry name" value="Cellulose_synth"/>
</dbReference>
<evidence type="ECO:0000256" key="4">
    <source>
        <dbReference type="ARBA" id="ARBA00007548"/>
    </source>
</evidence>
<keyword evidence="12 22" id="KW-0135">Cellulose biosynthesis</keyword>
<keyword evidence="13 22" id="KW-1133">Transmembrane helix</keyword>
<evidence type="ECO:0000256" key="20">
    <source>
        <dbReference type="PIRSR" id="PIRSR605150-3"/>
    </source>
</evidence>
<dbReference type="OrthoDB" id="72851at2759"/>
<dbReference type="PANTHER" id="PTHR13301">
    <property type="entry name" value="X-BOX TRANSCRIPTION FACTOR-RELATED"/>
    <property type="match status" value="1"/>
</dbReference>
<evidence type="ECO:0000256" key="9">
    <source>
        <dbReference type="ARBA" id="ARBA00022723"/>
    </source>
</evidence>
<evidence type="ECO:0000256" key="3">
    <source>
        <dbReference type="ARBA" id="ARBA00004768"/>
    </source>
</evidence>
<dbReference type="Pfam" id="PF03552">
    <property type="entry name" value="Cellulose_synt"/>
    <property type="match status" value="1"/>
</dbReference>
<evidence type="ECO:0000256" key="1">
    <source>
        <dbReference type="ARBA" id="ARBA00001936"/>
    </source>
</evidence>
<evidence type="ECO:0000256" key="14">
    <source>
        <dbReference type="ARBA" id="ARBA00023136"/>
    </source>
</evidence>
<feature type="binding site" evidence="20">
    <location>
        <position position="545"/>
    </location>
    <ligand>
        <name>Mn(2+)</name>
        <dbReference type="ChEBI" id="CHEBI:29035"/>
    </ligand>
</feature>
<sequence>MEASAGLVAGSHNRNELVVIRPEGENGRKPLQQQLSGQICQICGDDVGLTVDNELFVACNECAFPICRTCYEYERQEGSQVCPQCKTRFKRLKGCTRVEGDDDEDEIDDLENEFNFLGKRNNRHDAQQQYVAAESVFHGHMTYGRAGDTDEPQVLHTMPQLQLLTNGEMGDDIPPEHHALVPSFMGGGGGKRIHPLPFSDSTPVQTRSMDPSKDLSAYGYGSVAWKERVETWRQKQDRLMRNEDGNKDWGNDGDGPDLPVMDEGRQPLSRKKPLPSSQINPYRMIIVIRLVVLGFFFHYRVTHPVNDAYALWLISVICEIWFGISWILDQFPKWLPVERETYLDRLSLRYEKEGHPSQLSAVDIFVSTVDPLKEPPLVTANTVLSILAVDYPMDKVSCYVSDDGAAMLTFEALSETSEFAKKWVPFCKKFNVEPRAPEFYFAHTLDYLKDKIVPSFVKERRAMKREYEEFKVRINALVAKAQKVPEEGWTMQDGTLWPGNNVRDHPGMIQVFLGQSGGLDTDGNQLPRLVYVSREKRPGHNHHKKAGAMNALVRVSAVLTNAPYLLNLDCDHYINNSKALREGMCFMMDPLLGKKVCYVQFPQRFDGIDRNDRYANRNTVFFDINMKGLDGIQGPIYVGTGCVFRRQALYGFDAPKTKKPHLLRTCNCLPKWAYCGCCCSGKKKKATKAKSDKKKRNSKIVEERTPVLALEGAEKSFEGNDIEKSVLLSEQKLEKKFGQSPAFVASTLLEDGGSLRTASPASLLKESIHVISCGYEDKTDWGKEVGWIYGSVTEDILTGFKMHCHGWRSIYCIPARPAFKGSAPINLSDRLHQVLRWALGSVEIFLSRHCPLWYGYGGGLKWLERLSYINATIYPWTSIPLLAYCTLPAVCLLTGKFITPELSNVASLWFLSLFICIFTTSILEMRWSGVGIDEWWRNEQFWVIGGVSSHLFAVFQGLLKVLAGVDTNFTVTSKGGDDDQFSELYEFKWTTLLIPPTTLLIINLVGVVAGISNAINNGYESWGPLFGKLFFAFWVIVHLYPFLKGLLGRQNRTPTIIIVWSILLASIFSLLWVRIDPFLAKSDGPVLEECGLDCN</sequence>
<dbReference type="EC" id="2.4.1.12" evidence="22"/>
<evidence type="ECO:0000256" key="17">
    <source>
        <dbReference type="ARBA" id="ARBA00048682"/>
    </source>
</evidence>
<dbReference type="AlphaFoldDB" id="A0A7J7MYJ7"/>
<comment type="cofactor">
    <cofactor evidence="1">
        <name>Mn(2+)</name>
        <dbReference type="ChEBI" id="CHEBI:29035"/>
    </cofactor>
</comment>
<evidence type="ECO:0000256" key="22">
    <source>
        <dbReference type="RuleBase" id="RU361116"/>
    </source>
</evidence>
<gene>
    <name evidence="25" type="ORF">GIB67_030016</name>
</gene>
<feature type="domain" description="RING-type" evidence="24">
    <location>
        <begin position="40"/>
        <end position="86"/>
    </location>
</feature>
<evidence type="ECO:0000256" key="15">
    <source>
        <dbReference type="ARBA" id="ARBA00023211"/>
    </source>
</evidence>
<evidence type="ECO:0000313" key="26">
    <source>
        <dbReference type="Proteomes" id="UP000541444"/>
    </source>
</evidence>
<dbReference type="FunFam" id="3.30.40.10:FF:000031">
    <property type="entry name" value="Cellulose synthase"/>
    <property type="match status" value="1"/>
</dbReference>
<organism evidence="25 26">
    <name type="scientific">Kingdonia uniflora</name>
    <dbReference type="NCBI Taxonomy" id="39325"/>
    <lineage>
        <taxon>Eukaryota</taxon>
        <taxon>Viridiplantae</taxon>
        <taxon>Streptophyta</taxon>
        <taxon>Embryophyta</taxon>
        <taxon>Tracheophyta</taxon>
        <taxon>Spermatophyta</taxon>
        <taxon>Magnoliopsida</taxon>
        <taxon>Ranunculales</taxon>
        <taxon>Circaeasteraceae</taxon>
        <taxon>Kingdonia</taxon>
    </lineage>
</organism>
<comment type="caution">
    <text evidence="25">The sequence shown here is derived from an EMBL/GenBank/DDBJ whole genome shotgun (WGS) entry which is preliminary data.</text>
</comment>
<feature type="binding site" evidence="20">
    <location>
        <position position="569"/>
    </location>
    <ligand>
        <name>Mn(2+)</name>
        <dbReference type="ChEBI" id="CHEBI:29035"/>
    </ligand>
</feature>
<keyword evidence="14 22" id="KW-0472">Membrane</keyword>
<dbReference type="Pfam" id="PF14569">
    <property type="entry name" value="zf-UDP"/>
    <property type="match status" value="1"/>
</dbReference>
<dbReference type="FunFam" id="3.90.550.10:FF:000009">
    <property type="entry name" value="Cellulose synthase"/>
    <property type="match status" value="1"/>
</dbReference>
<dbReference type="Gene3D" id="3.30.40.10">
    <property type="entry name" value="Zinc/RING finger domain, C3HC4 (zinc finger)"/>
    <property type="match status" value="1"/>
</dbReference>
<evidence type="ECO:0000256" key="19">
    <source>
        <dbReference type="PIRSR" id="PIRSR605150-2"/>
    </source>
</evidence>
<evidence type="ECO:0000256" key="23">
    <source>
        <dbReference type="SAM" id="MobiDB-lite"/>
    </source>
</evidence>
<evidence type="ECO:0000256" key="7">
    <source>
        <dbReference type="ARBA" id="ARBA00022679"/>
    </source>
</evidence>
<protein>
    <recommendedName>
        <fullName evidence="22">Cellulose synthase</fullName>
        <ecNumber evidence="22">2.4.1.12</ecNumber>
    </recommendedName>
</protein>
<feature type="compositionally biased region" description="Basic and acidic residues" evidence="23">
    <location>
        <begin position="238"/>
        <end position="250"/>
    </location>
</feature>
<feature type="transmembrane region" description="Helical" evidence="22">
    <location>
        <begin position="873"/>
        <end position="893"/>
    </location>
</feature>
<evidence type="ECO:0000256" key="12">
    <source>
        <dbReference type="ARBA" id="ARBA00022916"/>
    </source>
</evidence>
<feature type="transmembrane region" description="Helical" evidence="22">
    <location>
        <begin position="1021"/>
        <end position="1043"/>
    </location>
</feature>
<feature type="active site" evidence="18">
    <location>
        <position position="795"/>
    </location>
</feature>
<evidence type="ECO:0000256" key="8">
    <source>
        <dbReference type="ARBA" id="ARBA00022692"/>
    </source>
</evidence>
<feature type="binding site" evidence="19">
    <location>
        <position position="367"/>
    </location>
    <ligand>
        <name>UDP-alpha-D-glucose</name>
        <dbReference type="ChEBI" id="CHEBI:58885"/>
    </ligand>
</feature>
<accession>A0A7J7MYJ7</accession>